<gene>
    <name evidence="2" type="ORF">D3870_04360</name>
</gene>
<dbReference type="OrthoDB" id="2656488at2"/>
<keyword evidence="1" id="KW-1133">Transmembrane helix</keyword>
<reference evidence="2 3" key="1">
    <citation type="submission" date="2018-09" db="EMBL/GenBank/DDBJ databases">
        <authorList>
            <person name="Zhu H."/>
        </authorList>
    </citation>
    <scope>NUCLEOTIDE SEQUENCE [LARGE SCALE GENOMIC DNA]</scope>
    <source>
        <strain evidence="2 3">K2R10-39</strain>
    </source>
</reference>
<proteinExistence type="predicted"/>
<keyword evidence="1" id="KW-0472">Membrane</keyword>
<evidence type="ECO:0000313" key="3">
    <source>
        <dbReference type="Proteomes" id="UP000285190"/>
    </source>
</evidence>
<dbReference type="EMBL" id="QYUN01000002">
    <property type="protein sequence ID" value="RJG05354.1"/>
    <property type="molecule type" value="Genomic_DNA"/>
</dbReference>
<dbReference type="Proteomes" id="UP000285190">
    <property type="component" value="Unassembled WGS sequence"/>
</dbReference>
<keyword evidence="1" id="KW-0812">Transmembrane</keyword>
<keyword evidence="3" id="KW-1185">Reference proteome</keyword>
<name>A0A418WYM7_9BURK</name>
<feature type="transmembrane region" description="Helical" evidence="1">
    <location>
        <begin position="20"/>
        <end position="45"/>
    </location>
</feature>
<organism evidence="2 3">
    <name type="scientific">Noviherbaspirillum cavernae</name>
    <dbReference type="NCBI Taxonomy" id="2320862"/>
    <lineage>
        <taxon>Bacteria</taxon>
        <taxon>Pseudomonadati</taxon>
        <taxon>Pseudomonadota</taxon>
        <taxon>Betaproteobacteria</taxon>
        <taxon>Burkholderiales</taxon>
        <taxon>Oxalobacteraceae</taxon>
        <taxon>Noviherbaspirillum</taxon>
    </lineage>
</organism>
<comment type="caution">
    <text evidence="2">The sequence shown here is derived from an EMBL/GenBank/DDBJ whole genome shotgun (WGS) entry which is preliminary data.</text>
</comment>
<feature type="transmembrane region" description="Helical" evidence="1">
    <location>
        <begin position="57"/>
        <end position="76"/>
    </location>
</feature>
<accession>A0A418WYM7</accession>
<evidence type="ECO:0000313" key="2">
    <source>
        <dbReference type="EMBL" id="RJG05354.1"/>
    </source>
</evidence>
<dbReference type="RefSeq" id="WP_119736977.1">
    <property type="nucleotide sequence ID" value="NZ_QYUN01000002.1"/>
</dbReference>
<dbReference type="AlphaFoldDB" id="A0A418WYM7"/>
<sequence length="180" mass="19461">MNHLLCVLPAEKRHPSFRSIGMLAFGVFCFVLLLITPAILAGGLVSAANGDYDDTAATLYVLGFIAWMLNILRNLGKDASGTNDKQTYNAWATLNPYQSCDWTAGGAGASAYFEEMTRKSLQVPAVAFDLCESLKAQAFRLGSAADMVSGMSTNGWLFWKTKGGKTLDELKRQPLNQPAA</sequence>
<protein>
    <submittedName>
        <fullName evidence="2">Uncharacterized protein</fullName>
    </submittedName>
</protein>
<evidence type="ECO:0000256" key="1">
    <source>
        <dbReference type="SAM" id="Phobius"/>
    </source>
</evidence>